<evidence type="ECO:0000313" key="5">
    <source>
        <dbReference type="Proteomes" id="UP000244450"/>
    </source>
</evidence>
<dbReference type="SUPFAM" id="SSF51735">
    <property type="entry name" value="NAD(P)-binding Rossmann-fold domains"/>
    <property type="match status" value="1"/>
</dbReference>
<dbReference type="Gene3D" id="3.40.50.720">
    <property type="entry name" value="NAD(P)-binding Rossmann-like Domain"/>
    <property type="match status" value="1"/>
</dbReference>
<dbReference type="Pfam" id="PF01370">
    <property type="entry name" value="Epimerase"/>
    <property type="match status" value="1"/>
</dbReference>
<accession>A0A2T7BNB8</accession>
<protein>
    <submittedName>
        <fullName evidence="4">TIGR01777 family protein</fullName>
    </submittedName>
</protein>
<sequence length="307" mass="34011">MKTVMITGGTGLIGQELTQLLTEVGYQVIIMGRQRPQYPSRDPKVKYAQWDVKNQTLDIQALQEADYIVHLAGANVAAQRWTAARKQEILNSRTRSSQLIVDMLGRHPNKVTKVISAAATGFYGESYTRTFTEEDAPADDFLGTTCVAWENSIKPVQDLGKKLVIFRTGITLSRAGGALAEFYRPLRLGVAAILGSGEQWVSWIHVHDLVRLYLNAIVNDSLEGIFNAVAPNPVTNERLVLAMAQAARNKNFVPVHAPAFALKLILGEMSVEILKSCKVSSRKVEDTGFQFSYPTIDDAMDQLFKQQ</sequence>
<evidence type="ECO:0000313" key="4">
    <source>
        <dbReference type="EMBL" id="PUZ29162.1"/>
    </source>
</evidence>
<evidence type="ECO:0000259" key="2">
    <source>
        <dbReference type="Pfam" id="PF01370"/>
    </source>
</evidence>
<dbReference type="InterPro" id="IPR013549">
    <property type="entry name" value="DUF1731"/>
</dbReference>
<dbReference type="InterPro" id="IPR001509">
    <property type="entry name" value="Epimerase_deHydtase"/>
</dbReference>
<feature type="domain" description="NAD-dependent epimerase/dehydratase" evidence="2">
    <location>
        <begin position="4"/>
        <end position="137"/>
    </location>
</feature>
<keyword evidence="5" id="KW-1185">Reference proteome</keyword>
<dbReference type="InterPro" id="IPR036291">
    <property type="entry name" value="NAD(P)-bd_dom_sf"/>
</dbReference>
<name>A0A2T7BNB8_9BACT</name>
<evidence type="ECO:0000256" key="1">
    <source>
        <dbReference type="ARBA" id="ARBA00009353"/>
    </source>
</evidence>
<dbReference type="OrthoDB" id="9801773at2"/>
<evidence type="ECO:0000259" key="3">
    <source>
        <dbReference type="Pfam" id="PF08338"/>
    </source>
</evidence>
<dbReference type="NCBIfam" id="TIGR01777">
    <property type="entry name" value="yfcH"/>
    <property type="match status" value="1"/>
</dbReference>
<comment type="caution">
    <text evidence="4">The sequence shown here is derived from an EMBL/GenBank/DDBJ whole genome shotgun (WGS) entry which is preliminary data.</text>
</comment>
<dbReference type="PANTHER" id="PTHR11092">
    <property type="entry name" value="SUGAR NUCLEOTIDE EPIMERASE RELATED"/>
    <property type="match status" value="1"/>
</dbReference>
<proteinExistence type="inferred from homology"/>
<organism evidence="4 5">
    <name type="scientific">Chitinophaga parva</name>
    <dbReference type="NCBI Taxonomy" id="2169414"/>
    <lineage>
        <taxon>Bacteria</taxon>
        <taxon>Pseudomonadati</taxon>
        <taxon>Bacteroidota</taxon>
        <taxon>Chitinophagia</taxon>
        <taxon>Chitinophagales</taxon>
        <taxon>Chitinophagaceae</taxon>
        <taxon>Chitinophaga</taxon>
    </lineage>
</organism>
<gene>
    <name evidence="4" type="ORF">DCC81_06775</name>
</gene>
<dbReference type="Proteomes" id="UP000244450">
    <property type="component" value="Unassembled WGS sequence"/>
</dbReference>
<dbReference type="PANTHER" id="PTHR11092:SF0">
    <property type="entry name" value="EPIMERASE FAMILY PROTEIN SDR39U1"/>
    <property type="match status" value="1"/>
</dbReference>
<dbReference type="Pfam" id="PF08338">
    <property type="entry name" value="DUF1731"/>
    <property type="match status" value="1"/>
</dbReference>
<feature type="domain" description="DUF1731" evidence="3">
    <location>
        <begin position="257"/>
        <end position="303"/>
    </location>
</feature>
<comment type="similarity">
    <text evidence="1">Belongs to the NAD(P)-dependent epimerase/dehydratase family. SDR39U1 subfamily.</text>
</comment>
<dbReference type="InterPro" id="IPR010099">
    <property type="entry name" value="SDR39U1"/>
</dbReference>
<dbReference type="RefSeq" id="WP_108685801.1">
    <property type="nucleotide sequence ID" value="NZ_QCYK01000001.1"/>
</dbReference>
<reference evidence="4 5" key="1">
    <citation type="submission" date="2018-04" db="EMBL/GenBank/DDBJ databases">
        <title>Chitinophaga fuyangensis sp. nov., isolated from soil in a chemical factory.</title>
        <authorList>
            <person name="Chen K."/>
        </authorList>
    </citation>
    <scope>NUCLEOTIDE SEQUENCE [LARGE SCALE GENOMIC DNA]</scope>
    <source>
        <strain evidence="4 5">LY-1</strain>
    </source>
</reference>
<dbReference type="AlphaFoldDB" id="A0A2T7BNB8"/>
<dbReference type="EMBL" id="QCYK01000001">
    <property type="protein sequence ID" value="PUZ29162.1"/>
    <property type="molecule type" value="Genomic_DNA"/>
</dbReference>